<organism evidence="1 2">
    <name type="scientific">Ixodes persulcatus</name>
    <name type="common">Taiga tick</name>
    <dbReference type="NCBI Taxonomy" id="34615"/>
    <lineage>
        <taxon>Eukaryota</taxon>
        <taxon>Metazoa</taxon>
        <taxon>Ecdysozoa</taxon>
        <taxon>Arthropoda</taxon>
        <taxon>Chelicerata</taxon>
        <taxon>Arachnida</taxon>
        <taxon>Acari</taxon>
        <taxon>Parasitiformes</taxon>
        <taxon>Ixodida</taxon>
        <taxon>Ixodoidea</taxon>
        <taxon>Ixodidae</taxon>
        <taxon>Ixodinae</taxon>
        <taxon>Ixodes</taxon>
    </lineage>
</organism>
<comment type="caution">
    <text evidence="1">The sequence shown here is derived from an EMBL/GenBank/DDBJ whole genome shotgun (WGS) entry which is preliminary data.</text>
</comment>
<gene>
    <name evidence="1" type="ORF">HPB47_027532</name>
</gene>
<reference evidence="1 2" key="1">
    <citation type="journal article" date="2020" name="Cell">
        <title>Large-Scale Comparative Analyses of Tick Genomes Elucidate Their Genetic Diversity and Vector Capacities.</title>
        <authorList>
            <consortium name="Tick Genome and Microbiome Consortium (TIGMIC)"/>
            <person name="Jia N."/>
            <person name="Wang J."/>
            <person name="Shi W."/>
            <person name="Du L."/>
            <person name="Sun Y."/>
            <person name="Zhan W."/>
            <person name="Jiang J.F."/>
            <person name="Wang Q."/>
            <person name="Zhang B."/>
            <person name="Ji P."/>
            <person name="Bell-Sakyi L."/>
            <person name="Cui X.M."/>
            <person name="Yuan T.T."/>
            <person name="Jiang B.G."/>
            <person name="Yang W.F."/>
            <person name="Lam T.T."/>
            <person name="Chang Q.C."/>
            <person name="Ding S.J."/>
            <person name="Wang X.J."/>
            <person name="Zhu J.G."/>
            <person name="Ruan X.D."/>
            <person name="Zhao L."/>
            <person name="Wei J.T."/>
            <person name="Ye R.Z."/>
            <person name="Que T.C."/>
            <person name="Du C.H."/>
            <person name="Zhou Y.H."/>
            <person name="Cheng J.X."/>
            <person name="Dai P.F."/>
            <person name="Guo W.B."/>
            <person name="Han X.H."/>
            <person name="Huang E.J."/>
            <person name="Li L.F."/>
            <person name="Wei W."/>
            <person name="Gao Y.C."/>
            <person name="Liu J.Z."/>
            <person name="Shao H.Z."/>
            <person name="Wang X."/>
            <person name="Wang C.C."/>
            <person name="Yang T.C."/>
            <person name="Huo Q.B."/>
            <person name="Li W."/>
            <person name="Chen H.Y."/>
            <person name="Chen S.E."/>
            <person name="Zhou L.G."/>
            <person name="Ni X.B."/>
            <person name="Tian J.H."/>
            <person name="Sheng Y."/>
            <person name="Liu T."/>
            <person name="Pan Y.S."/>
            <person name="Xia L.Y."/>
            <person name="Li J."/>
            <person name="Zhao F."/>
            <person name="Cao W.C."/>
        </authorList>
    </citation>
    <scope>NUCLEOTIDE SEQUENCE [LARGE SCALE GENOMIC DNA]</scope>
    <source>
        <strain evidence="1">Iper-2018</strain>
    </source>
</reference>
<dbReference type="Proteomes" id="UP000805193">
    <property type="component" value="Unassembled WGS sequence"/>
</dbReference>
<evidence type="ECO:0000313" key="1">
    <source>
        <dbReference type="EMBL" id="KAG0425287.1"/>
    </source>
</evidence>
<keyword evidence="2" id="KW-1185">Reference proteome</keyword>
<name>A0AC60PVN9_IXOPE</name>
<accession>A0AC60PVN9</accession>
<sequence length="241" mass="27466">MCRSEQKSKMAQGRDADSDLSTKEAERLIEAVRDHPCLYDMSCLEYRYTNRKENAWEAVRVTCRMKTIDEAKKAWKRLRDRYVRELRALEEATRSGSDSIRKKHLGFLEVMSFYKSHARPRNRTANNVSAPSECGTPEAFNIDMIEWSPEDSTILTGTQPGELDDPESLDATELPMPASSSSRPPMPGPAPPTTRQAKRVRPADPVEQELLGHLRKIILPASPSPKLREEPYWAKVKVERI</sequence>
<proteinExistence type="predicted"/>
<dbReference type="EMBL" id="JABSTQ010009864">
    <property type="protein sequence ID" value="KAG0425287.1"/>
    <property type="molecule type" value="Genomic_DNA"/>
</dbReference>
<evidence type="ECO:0000313" key="2">
    <source>
        <dbReference type="Proteomes" id="UP000805193"/>
    </source>
</evidence>
<protein>
    <submittedName>
        <fullName evidence="1">Uncharacterized protein</fullName>
    </submittedName>
</protein>